<dbReference type="EMBL" id="GL882883">
    <property type="protein sequence ID" value="EGF81076.1"/>
    <property type="molecule type" value="Genomic_DNA"/>
</dbReference>
<feature type="region of interest" description="Disordered" evidence="1">
    <location>
        <begin position="311"/>
        <end position="333"/>
    </location>
</feature>
<dbReference type="GeneID" id="18243040"/>
<feature type="region of interest" description="Disordered" evidence="1">
    <location>
        <begin position="129"/>
        <end position="204"/>
    </location>
</feature>
<feature type="region of interest" description="Disordered" evidence="1">
    <location>
        <begin position="221"/>
        <end position="278"/>
    </location>
</feature>
<evidence type="ECO:0000313" key="2">
    <source>
        <dbReference type="EMBL" id="EGF81076.1"/>
    </source>
</evidence>
<feature type="region of interest" description="Disordered" evidence="1">
    <location>
        <begin position="51"/>
        <end position="70"/>
    </location>
</feature>
<organism evidence="2 3">
    <name type="scientific">Batrachochytrium dendrobatidis (strain JAM81 / FGSC 10211)</name>
    <name type="common">Frog chytrid fungus</name>
    <dbReference type="NCBI Taxonomy" id="684364"/>
    <lineage>
        <taxon>Eukaryota</taxon>
        <taxon>Fungi</taxon>
        <taxon>Fungi incertae sedis</taxon>
        <taxon>Chytridiomycota</taxon>
        <taxon>Chytridiomycota incertae sedis</taxon>
        <taxon>Chytridiomycetes</taxon>
        <taxon>Rhizophydiales</taxon>
        <taxon>Rhizophydiales incertae sedis</taxon>
        <taxon>Batrachochytrium</taxon>
    </lineage>
</organism>
<evidence type="ECO:0000256" key="1">
    <source>
        <dbReference type="SAM" id="MobiDB-lite"/>
    </source>
</evidence>
<dbReference type="RefSeq" id="XP_006678807.1">
    <property type="nucleotide sequence ID" value="XM_006678744.1"/>
</dbReference>
<dbReference type="OrthoDB" id="10674156at2759"/>
<feature type="compositionally biased region" description="Polar residues" evidence="1">
    <location>
        <begin position="316"/>
        <end position="333"/>
    </location>
</feature>
<dbReference type="AlphaFoldDB" id="F4P296"/>
<protein>
    <submittedName>
        <fullName evidence="2">Uncharacterized protein</fullName>
    </submittedName>
</protein>
<feature type="compositionally biased region" description="Polar residues" evidence="1">
    <location>
        <begin position="221"/>
        <end position="239"/>
    </location>
</feature>
<dbReference type="Proteomes" id="UP000007241">
    <property type="component" value="Unassembled WGS sequence"/>
</dbReference>
<proteinExistence type="predicted"/>
<accession>F4P296</accession>
<sequence>MDSSTIESESLPPTDIDAILEAAYSIKENMNHRHSIDIHGQRLSIFSASKPSITSPTASMPHSDPMSSRTALQHNALGHSYQHSNYQHKYHANRTGSSSELPLPSTTSPTLAAADKNDGHIIGRSILQLMTGSSARETNRPRSNTTDTNISPNQYKLYFGGHGSKSGSKAKLGERANVETTASNQGIGSSTTNPVCGISNDASSHHELTQSIEFAQGSLARTSPSMHPASKSSIASGTRSRPRGESDTTGNSSGYQRNSTKTPLIQDINQKTTPKTTDMDSFLSLSASAQMMSLSVVDESSRSMSLEMVSGDKASQDTNPTLSTQPVKNLNPTHPDQHVKTAPLNDTHMAPKVPDMNSHGVARLVSVKFPTTQIDVDQILQIGINDLQCEQAVNSVQVQVRDVDDILSISVDEMLNVDHNANVKLFPEKTEAKSNASKQIEKNLNVNMTEQVDQIAHSVRVGHVDSLPCLPLSELHRSLSDPAMNAPLSWLSRTQKQRQSIAGADCQPSMHIKLDKQSKDERRKSFISSLVSCDFRAGTAVFASGTMPRLNVRISEERLEEVPTAPSTTIPRTSSQPAPISINNKGAFASSGILSSLVSSKPHKESRHTPLQISTVQNEAVGETRASTVDVSLPSGGDVYDLLAVGESKLVDQSKIEVVGFFRTDHDQNHVLGDIDRVIGLAGGVDKNSQMDLSSRAGPEDGQPYNSSTTPVFKAFSFLHRRSVSRQVLNHEV</sequence>
<dbReference type="HOGENOM" id="CLU_378106_0_0_1"/>
<evidence type="ECO:0000313" key="3">
    <source>
        <dbReference type="Proteomes" id="UP000007241"/>
    </source>
</evidence>
<gene>
    <name evidence="2" type="ORF">BATDEDRAFT_88142</name>
</gene>
<keyword evidence="3" id="KW-1185">Reference proteome</keyword>
<feature type="region of interest" description="Disordered" evidence="1">
    <location>
        <begin position="91"/>
        <end position="117"/>
    </location>
</feature>
<dbReference type="InParanoid" id="F4P296"/>
<reference evidence="2 3" key="1">
    <citation type="submission" date="2009-12" db="EMBL/GenBank/DDBJ databases">
        <title>The draft genome of Batrachochytrium dendrobatidis.</title>
        <authorList>
            <consortium name="US DOE Joint Genome Institute (JGI-PGF)"/>
            <person name="Kuo A."/>
            <person name="Salamov A."/>
            <person name="Schmutz J."/>
            <person name="Lucas S."/>
            <person name="Pitluck S."/>
            <person name="Rosenblum E."/>
            <person name="Stajich J."/>
            <person name="Eisen M."/>
            <person name="Grigoriev I.V."/>
        </authorList>
    </citation>
    <scope>NUCLEOTIDE SEQUENCE [LARGE SCALE GENOMIC DNA]</scope>
    <source>
        <strain evidence="3">JAM81 / FGSC 10211</strain>
    </source>
</reference>
<name>F4P296_BATDJ</name>
<feature type="compositionally biased region" description="Low complexity" evidence="1">
    <location>
        <begin position="97"/>
        <end position="114"/>
    </location>
</feature>
<feature type="compositionally biased region" description="Polar residues" evidence="1">
    <location>
        <begin position="129"/>
        <end position="154"/>
    </location>
</feature>
<feature type="compositionally biased region" description="Polar residues" evidence="1">
    <location>
        <begin position="247"/>
        <end position="276"/>
    </location>
</feature>
<feature type="compositionally biased region" description="Polar residues" evidence="1">
    <location>
        <begin position="178"/>
        <end position="194"/>
    </location>
</feature>